<dbReference type="AlphaFoldDB" id="A0A6A6D6L5"/>
<evidence type="ECO:0000256" key="4">
    <source>
        <dbReference type="ARBA" id="ARBA00022827"/>
    </source>
</evidence>
<accession>A0A6A6D6L5</accession>
<evidence type="ECO:0000256" key="6">
    <source>
        <dbReference type="SAM" id="MobiDB-lite"/>
    </source>
</evidence>
<dbReference type="InterPro" id="IPR006076">
    <property type="entry name" value="FAD-dep_OxRdtase"/>
</dbReference>
<dbReference type="PANTHER" id="PTHR10961:SF26">
    <property type="entry name" value="L-SACCHAROPINE OXIDASE"/>
    <property type="match status" value="1"/>
</dbReference>
<dbReference type="Proteomes" id="UP000799537">
    <property type="component" value="Unassembled WGS sequence"/>
</dbReference>
<feature type="region of interest" description="Disordered" evidence="6">
    <location>
        <begin position="411"/>
        <end position="432"/>
    </location>
</feature>
<dbReference type="Gene3D" id="3.30.9.10">
    <property type="entry name" value="D-Amino Acid Oxidase, subunit A, domain 2"/>
    <property type="match status" value="1"/>
</dbReference>
<evidence type="ECO:0000313" key="8">
    <source>
        <dbReference type="EMBL" id="KAF2174068.1"/>
    </source>
</evidence>
<dbReference type="GeneID" id="54568350"/>
<evidence type="ECO:0000256" key="5">
    <source>
        <dbReference type="ARBA" id="ARBA00023002"/>
    </source>
</evidence>
<dbReference type="GO" id="GO:0050660">
    <property type="term" value="F:flavin adenine dinucleotide binding"/>
    <property type="evidence" value="ECO:0007669"/>
    <property type="project" value="InterPro"/>
</dbReference>
<dbReference type="SUPFAM" id="SSF51905">
    <property type="entry name" value="FAD/NAD(P)-binding domain"/>
    <property type="match status" value="1"/>
</dbReference>
<dbReference type="Gene3D" id="3.50.50.60">
    <property type="entry name" value="FAD/NAD(P)-binding domain"/>
    <property type="match status" value="1"/>
</dbReference>
<evidence type="ECO:0000256" key="1">
    <source>
        <dbReference type="ARBA" id="ARBA00001974"/>
    </source>
</evidence>
<keyword evidence="9" id="KW-1185">Reference proteome</keyword>
<dbReference type="InterPro" id="IPR045170">
    <property type="entry name" value="MTOX"/>
</dbReference>
<proteinExistence type="inferred from homology"/>
<comment type="similarity">
    <text evidence="2">Belongs to the MSOX/MTOX family.</text>
</comment>
<sequence length="432" mass="47984">MSEQPSVIIVGGGAFGTSTAYHLAQRGYANVKVLDRFEPPSKDAAATDLNKIIRYDYPNPLYTRLGREAMQAWKDPASLLSGFFRPTGWIMAAHEIALEFLKSAYETTKANGSKSVQYIDATEIKRRFPEFTGDFRGWTNVWSPEAGWVPSGEALLRMATAAKAQGVKYVTGDTGYVVKLLYNDKGACIGTLSKDGHAHFADVTILCTGANTAALIDAKTEIVARSHCVGVIKLTPEEVIKFANLPVVDDFEQGILFPPDQNGLLKICSCRFITNYYNSHVPGASLGHSHEDFPDDGVPRQIEEEMRKFVRDLIPELADRPWISTRMCWDGDTKDINFRICPSPHNSNLFIATAGSGHGFKFLPIIGKYVVDMLEGNLSDDYVDLWRWRFGQSPSDDGKLPHPYPVRDLGELDGWRGRNKRANEVNTGKSKL</sequence>
<dbReference type="GO" id="GO:0008115">
    <property type="term" value="F:sarcosine oxidase activity"/>
    <property type="evidence" value="ECO:0007669"/>
    <property type="project" value="TreeGrafter"/>
</dbReference>
<dbReference type="EMBL" id="ML993579">
    <property type="protein sequence ID" value="KAF2174068.1"/>
    <property type="molecule type" value="Genomic_DNA"/>
</dbReference>
<evidence type="ECO:0000256" key="3">
    <source>
        <dbReference type="ARBA" id="ARBA00022630"/>
    </source>
</evidence>
<organism evidence="8 9">
    <name type="scientific">Zasmidium cellare ATCC 36951</name>
    <dbReference type="NCBI Taxonomy" id="1080233"/>
    <lineage>
        <taxon>Eukaryota</taxon>
        <taxon>Fungi</taxon>
        <taxon>Dikarya</taxon>
        <taxon>Ascomycota</taxon>
        <taxon>Pezizomycotina</taxon>
        <taxon>Dothideomycetes</taxon>
        <taxon>Dothideomycetidae</taxon>
        <taxon>Mycosphaerellales</taxon>
        <taxon>Mycosphaerellaceae</taxon>
        <taxon>Zasmidium</taxon>
    </lineage>
</organism>
<evidence type="ECO:0000259" key="7">
    <source>
        <dbReference type="Pfam" id="PF01266"/>
    </source>
</evidence>
<evidence type="ECO:0000256" key="2">
    <source>
        <dbReference type="ARBA" id="ARBA00010989"/>
    </source>
</evidence>
<comment type="cofactor">
    <cofactor evidence="1">
        <name>FAD</name>
        <dbReference type="ChEBI" id="CHEBI:57692"/>
    </cofactor>
</comment>
<name>A0A6A6D6L5_ZASCE</name>
<evidence type="ECO:0000313" key="9">
    <source>
        <dbReference type="Proteomes" id="UP000799537"/>
    </source>
</evidence>
<dbReference type="PANTHER" id="PTHR10961">
    <property type="entry name" value="PEROXISOMAL SARCOSINE OXIDASE"/>
    <property type="match status" value="1"/>
</dbReference>
<dbReference type="OrthoDB" id="2219495at2759"/>
<dbReference type="RefSeq" id="XP_033674957.1">
    <property type="nucleotide sequence ID" value="XM_033815078.1"/>
</dbReference>
<protein>
    <recommendedName>
        <fullName evidence="7">FAD dependent oxidoreductase domain-containing protein</fullName>
    </recommendedName>
</protein>
<dbReference type="InterPro" id="IPR036188">
    <property type="entry name" value="FAD/NAD-bd_sf"/>
</dbReference>
<dbReference type="Pfam" id="PF01266">
    <property type="entry name" value="DAO"/>
    <property type="match status" value="1"/>
</dbReference>
<gene>
    <name evidence="8" type="ORF">M409DRAFT_62230</name>
</gene>
<keyword evidence="3" id="KW-0285">Flavoprotein</keyword>
<keyword evidence="4" id="KW-0274">FAD</keyword>
<dbReference type="GO" id="GO:0051698">
    <property type="term" value="F:saccharopine oxidase activity"/>
    <property type="evidence" value="ECO:0007669"/>
    <property type="project" value="TreeGrafter"/>
</dbReference>
<feature type="domain" description="FAD dependent oxidoreductase" evidence="7">
    <location>
        <begin position="7"/>
        <end position="373"/>
    </location>
</feature>
<keyword evidence="5" id="KW-0560">Oxidoreductase</keyword>
<reference evidence="8" key="1">
    <citation type="journal article" date="2020" name="Stud. Mycol.">
        <title>101 Dothideomycetes genomes: a test case for predicting lifestyles and emergence of pathogens.</title>
        <authorList>
            <person name="Haridas S."/>
            <person name="Albert R."/>
            <person name="Binder M."/>
            <person name="Bloem J."/>
            <person name="Labutti K."/>
            <person name="Salamov A."/>
            <person name="Andreopoulos B."/>
            <person name="Baker S."/>
            <person name="Barry K."/>
            <person name="Bills G."/>
            <person name="Bluhm B."/>
            <person name="Cannon C."/>
            <person name="Castanera R."/>
            <person name="Culley D."/>
            <person name="Daum C."/>
            <person name="Ezra D."/>
            <person name="Gonzalez J."/>
            <person name="Henrissat B."/>
            <person name="Kuo A."/>
            <person name="Liang C."/>
            <person name="Lipzen A."/>
            <person name="Lutzoni F."/>
            <person name="Magnuson J."/>
            <person name="Mondo S."/>
            <person name="Nolan M."/>
            <person name="Ohm R."/>
            <person name="Pangilinan J."/>
            <person name="Park H.-J."/>
            <person name="Ramirez L."/>
            <person name="Alfaro M."/>
            <person name="Sun H."/>
            <person name="Tritt A."/>
            <person name="Yoshinaga Y."/>
            <person name="Zwiers L.-H."/>
            <person name="Turgeon B."/>
            <person name="Goodwin S."/>
            <person name="Spatafora J."/>
            <person name="Crous P."/>
            <person name="Grigoriev I."/>
        </authorList>
    </citation>
    <scope>NUCLEOTIDE SEQUENCE</scope>
    <source>
        <strain evidence="8">ATCC 36951</strain>
    </source>
</reference>